<comment type="caution">
    <text evidence="2">The sequence shown here is derived from an EMBL/GenBank/DDBJ whole genome shotgun (WGS) entry which is preliminary data.</text>
</comment>
<feature type="region of interest" description="Disordered" evidence="1">
    <location>
        <begin position="1"/>
        <end position="36"/>
    </location>
</feature>
<dbReference type="AlphaFoldDB" id="A0A6H9UWK3"/>
<evidence type="ECO:0000313" key="2">
    <source>
        <dbReference type="EMBL" id="KAB1143514.1"/>
    </source>
</evidence>
<evidence type="ECO:0000256" key="1">
    <source>
        <dbReference type="SAM" id="MobiDB-lite"/>
    </source>
</evidence>
<organism evidence="2 3">
    <name type="scientific">Streptomyces luteolifulvus</name>
    <dbReference type="NCBI Taxonomy" id="2615112"/>
    <lineage>
        <taxon>Bacteria</taxon>
        <taxon>Bacillati</taxon>
        <taxon>Actinomycetota</taxon>
        <taxon>Actinomycetes</taxon>
        <taxon>Kitasatosporales</taxon>
        <taxon>Streptomycetaceae</taxon>
        <taxon>Streptomyces</taxon>
    </lineage>
</organism>
<gene>
    <name evidence="2" type="ORF">F7R91_25565</name>
</gene>
<feature type="compositionally biased region" description="Basic residues" evidence="1">
    <location>
        <begin position="168"/>
        <end position="180"/>
    </location>
</feature>
<accession>A0A6H9UWK3</accession>
<feature type="compositionally biased region" description="Low complexity" evidence="1">
    <location>
        <begin position="20"/>
        <end position="31"/>
    </location>
</feature>
<sequence length="196" mass="21290">MGAGPAERPVPRRGLGRLVPAQRPSRSLARPARPKTRILAAGEDACRLLERLHRHAPGYRPGPRTEAPPQIVMENYHRDAAGRLRWRTADDGGLPPSSSTIVSPYDTTARYVRPGHIIRWKGVAAHVTETCASGSAHVITDVATTSAATNDTQALARYPHPPGPSRAGARRAAGRRRQHPRTPGDRIRAWLIVVSS</sequence>
<keyword evidence="3" id="KW-1185">Reference proteome</keyword>
<name>A0A6H9UWK3_9ACTN</name>
<dbReference type="Proteomes" id="UP000442707">
    <property type="component" value="Unassembled WGS sequence"/>
</dbReference>
<dbReference type="EMBL" id="VZRB01000019">
    <property type="protein sequence ID" value="KAB1143514.1"/>
    <property type="molecule type" value="Genomic_DNA"/>
</dbReference>
<reference evidence="2 3" key="1">
    <citation type="submission" date="2019-09" db="EMBL/GenBank/DDBJ databases">
        <title>Screening of Novel Bioactive Compounds from Soil-Associated.</title>
        <authorList>
            <person name="Zhao S."/>
        </authorList>
    </citation>
    <scope>NUCLEOTIDE SEQUENCE [LARGE SCALE GENOMIC DNA]</scope>
    <source>
        <strain evidence="2 3">HIT-DPA4</strain>
    </source>
</reference>
<protein>
    <submittedName>
        <fullName evidence="2">Uncharacterized protein</fullName>
    </submittedName>
</protein>
<evidence type="ECO:0000313" key="3">
    <source>
        <dbReference type="Proteomes" id="UP000442707"/>
    </source>
</evidence>
<feature type="region of interest" description="Disordered" evidence="1">
    <location>
        <begin position="154"/>
        <end position="184"/>
    </location>
</feature>
<proteinExistence type="predicted"/>
<dbReference type="RefSeq" id="WP_150951538.1">
    <property type="nucleotide sequence ID" value="NZ_VZRB01000019.1"/>
</dbReference>